<reference evidence="1 2" key="1">
    <citation type="journal article" date="2010" name="Nature">
        <title>Genome sequence of the palaeopolyploid soybean.</title>
        <authorList>
            <person name="Schmutz J."/>
            <person name="Cannon S.B."/>
            <person name="Schlueter J."/>
            <person name="Ma J."/>
            <person name="Mitros T."/>
            <person name="Nelson W."/>
            <person name="Hyten D.L."/>
            <person name="Song Q."/>
            <person name="Thelen J.J."/>
            <person name="Cheng J."/>
            <person name="Xu D."/>
            <person name="Hellsten U."/>
            <person name="May G.D."/>
            <person name="Yu Y."/>
            <person name="Sakurai T."/>
            <person name="Umezawa T."/>
            <person name="Bhattacharyya M.K."/>
            <person name="Sandhu D."/>
            <person name="Valliyodan B."/>
            <person name="Lindquist E."/>
            <person name="Peto M."/>
            <person name="Grant D."/>
            <person name="Shu S."/>
            <person name="Goodstein D."/>
            <person name="Barry K."/>
            <person name="Futrell-Griggs M."/>
            <person name="Abernathy B."/>
            <person name="Du J."/>
            <person name="Tian Z."/>
            <person name="Zhu L."/>
            <person name="Gill N."/>
            <person name="Joshi T."/>
            <person name="Libault M."/>
            <person name="Sethuraman A."/>
            <person name="Zhang X.-C."/>
            <person name="Shinozaki K."/>
            <person name="Nguyen H.T."/>
            <person name="Wing R.A."/>
            <person name="Cregan P."/>
            <person name="Specht J."/>
            <person name="Grimwood J."/>
            <person name="Rokhsar D."/>
            <person name="Stacey G."/>
            <person name="Shoemaker R.C."/>
            <person name="Jackson S.A."/>
        </authorList>
    </citation>
    <scope>NUCLEOTIDE SEQUENCE</scope>
    <source>
        <strain evidence="2">cv. Williams 82</strain>
        <tissue evidence="1">Callus</tissue>
    </source>
</reference>
<keyword evidence="3" id="KW-1185">Reference proteome</keyword>
<dbReference type="InParanoid" id="A0A0R0LI45"/>
<name>A0A0R0LI45_SOYBN</name>
<dbReference type="AlphaFoldDB" id="A0A0R0LI45"/>
<reference evidence="1" key="3">
    <citation type="submission" date="2018-07" db="EMBL/GenBank/DDBJ databases">
        <title>WGS assembly of Glycine max.</title>
        <authorList>
            <person name="Schmutz J."/>
            <person name="Cannon S."/>
            <person name="Schlueter J."/>
            <person name="Ma J."/>
            <person name="Mitros T."/>
            <person name="Nelson W."/>
            <person name="Hyten D."/>
            <person name="Song Q."/>
            <person name="Thelen J."/>
            <person name="Cheng J."/>
            <person name="Xu D."/>
            <person name="Hellsten U."/>
            <person name="May G."/>
            <person name="Yu Y."/>
            <person name="Sakurai T."/>
            <person name="Umezawa T."/>
            <person name="Bhattacharyya M."/>
            <person name="Sandhu D."/>
            <person name="Valliyodan B."/>
            <person name="Lindquist E."/>
            <person name="Peto M."/>
            <person name="Grant D."/>
            <person name="Shu S."/>
            <person name="Goodstein D."/>
            <person name="Barry K."/>
            <person name="Futrell-Griggs M."/>
            <person name="Abernathy B."/>
            <person name="Du J."/>
            <person name="Tian Z."/>
            <person name="Zhu L."/>
            <person name="Gill N."/>
            <person name="Joshi T."/>
            <person name="Libault M."/>
            <person name="Sethuraman A."/>
            <person name="Zhang X."/>
            <person name="Shinozaki K."/>
            <person name="Nguyen H."/>
            <person name="Wing R."/>
            <person name="Cregan P."/>
            <person name="Specht J."/>
            <person name="Grimwood J."/>
            <person name="Rokhsar D."/>
            <person name="Stacey G."/>
            <person name="Shoemaker R."/>
            <person name="Jackson S."/>
        </authorList>
    </citation>
    <scope>NUCLEOTIDE SEQUENCE</scope>
    <source>
        <tissue evidence="1">Callus</tissue>
    </source>
</reference>
<organism evidence="1">
    <name type="scientific">Glycine max</name>
    <name type="common">Soybean</name>
    <name type="synonym">Glycine hispida</name>
    <dbReference type="NCBI Taxonomy" id="3847"/>
    <lineage>
        <taxon>Eukaryota</taxon>
        <taxon>Viridiplantae</taxon>
        <taxon>Streptophyta</taxon>
        <taxon>Embryophyta</taxon>
        <taxon>Tracheophyta</taxon>
        <taxon>Spermatophyta</taxon>
        <taxon>Magnoliopsida</taxon>
        <taxon>eudicotyledons</taxon>
        <taxon>Gunneridae</taxon>
        <taxon>Pentapetalae</taxon>
        <taxon>rosids</taxon>
        <taxon>fabids</taxon>
        <taxon>Fabales</taxon>
        <taxon>Fabaceae</taxon>
        <taxon>Papilionoideae</taxon>
        <taxon>50 kb inversion clade</taxon>
        <taxon>NPAAA clade</taxon>
        <taxon>indigoferoid/millettioid clade</taxon>
        <taxon>Phaseoleae</taxon>
        <taxon>Glycine</taxon>
        <taxon>Glycine subgen. Soja</taxon>
    </lineage>
</organism>
<protein>
    <submittedName>
        <fullName evidence="1 2">Uncharacterized protein</fullName>
    </submittedName>
</protein>
<dbReference type="Gramene" id="KRH75647">
    <property type="protein sequence ID" value="KRH75647"/>
    <property type="gene ID" value="GLYMA_01G098600"/>
</dbReference>
<proteinExistence type="predicted"/>
<sequence>MGDNINLWVDKCLSDFNVNLHNIPYHLHSLLKAKVTYFISGNSSSLLASMEVWFPYMALEIQNTIIHVHPCNDKLVWRSSTSSVLDSKLAYLTINPPRNLLGG</sequence>
<dbReference type="EMBL" id="CM000834">
    <property type="protein sequence ID" value="KRH75647.1"/>
    <property type="molecule type" value="Genomic_DNA"/>
</dbReference>
<dbReference type="EnsemblPlants" id="KRH75647">
    <property type="protein sequence ID" value="KRH75647"/>
    <property type="gene ID" value="GLYMA_01G098600"/>
</dbReference>
<evidence type="ECO:0000313" key="1">
    <source>
        <dbReference type="EMBL" id="KRH75647.1"/>
    </source>
</evidence>
<dbReference type="Proteomes" id="UP000008827">
    <property type="component" value="Chromosome 1"/>
</dbReference>
<evidence type="ECO:0000313" key="2">
    <source>
        <dbReference type="EnsemblPlants" id="KRH75647"/>
    </source>
</evidence>
<reference evidence="2" key="2">
    <citation type="submission" date="2018-02" db="UniProtKB">
        <authorList>
            <consortium name="EnsemblPlants"/>
        </authorList>
    </citation>
    <scope>IDENTIFICATION</scope>
    <source>
        <strain evidence="2">Williams 82</strain>
    </source>
</reference>
<accession>A0A0R0LI45</accession>
<evidence type="ECO:0000313" key="3">
    <source>
        <dbReference type="Proteomes" id="UP000008827"/>
    </source>
</evidence>
<gene>
    <name evidence="1" type="ORF">GLYMA_01G098600</name>
</gene>